<dbReference type="InterPro" id="IPR011992">
    <property type="entry name" value="EF-hand-dom_pair"/>
</dbReference>
<dbReference type="AlphaFoldDB" id="A0A1I8FZL1"/>
<dbReference type="PROSITE" id="PS50222">
    <property type="entry name" value="EF_HAND_2"/>
    <property type="match status" value="1"/>
</dbReference>
<dbReference type="WBParaSite" id="maker-uti_cns_0000343-snap-gene-1.14-mRNA-1">
    <property type="protein sequence ID" value="maker-uti_cns_0000343-snap-gene-1.14-mRNA-1"/>
    <property type="gene ID" value="maker-uti_cns_0000343-snap-gene-1.14"/>
</dbReference>
<name>A0A1I8FZL1_9PLAT</name>
<dbReference type="Gene3D" id="1.10.238.10">
    <property type="entry name" value="EF-hand"/>
    <property type="match status" value="1"/>
</dbReference>
<evidence type="ECO:0000256" key="4">
    <source>
        <dbReference type="SAM" id="MobiDB-lite"/>
    </source>
</evidence>
<keyword evidence="6" id="KW-1185">Reference proteome</keyword>
<dbReference type="InterPro" id="IPR040365">
    <property type="entry name" value="EFHD1/2"/>
</dbReference>
<feature type="compositionally biased region" description="Basic and acidic residues" evidence="4">
    <location>
        <begin position="216"/>
        <end position="231"/>
    </location>
</feature>
<evidence type="ECO:0000313" key="6">
    <source>
        <dbReference type="Proteomes" id="UP000095280"/>
    </source>
</evidence>
<evidence type="ECO:0000256" key="2">
    <source>
        <dbReference type="ARBA" id="ARBA00022737"/>
    </source>
</evidence>
<dbReference type="PANTHER" id="PTHR13025">
    <property type="entry name" value="EF-HAND DOMAIN-CONTAINING PROTEIN D"/>
    <property type="match status" value="1"/>
</dbReference>
<evidence type="ECO:0000259" key="5">
    <source>
        <dbReference type="PROSITE" id="PS50222"/>
    </source>
</evidence>
<feature type="region of interest" description="Disordered" evidence="4">
    <location>
        <begin position="216"/>
        <end position="238"/>
    </location>
</feature>
<dbReference type="Proteomes" id="UP000095280">
    <property type="component" value="Unplaced"/>
</dbReference>
<feature type="compositionally biased region" description="Basic residues" evidence="4">
    <location>
        <begin position="64"/>
        <end position="74"/>
    </location>
</feature>
<protein>
    <submittedName>
        <fullName evidence="7">EF-hand domain-containing protein</fullName>
    </submittedName>
</protein>
<feature type="compositionally biased region" description="Low complexity" evidence="4">
    <location>
        <begin position="75"/>
        <end position="85"/>
    </location>
</feature>
<feature type="compositionally biased region" description="Pro residues" evidence="4">
    <location>
        <begin position="35"/>
        <end position="45"/>
    </location>
</feature>
<organism evidence="6 7">
    <name type="scientific">Macrostomum lignano</name>
    <dbReference type="NCBI Taxonomy" id="282301"/>
    <lineage>
        <taxon>Eukaryota</taxon>
        <taxon>Metazoa</taxon>
        <taxon>Spiralia</taxon>
        <taxon>Lophotrochozoa</taxon>
        <taxon>Platyhelminthes</taxon>
        <taxon>Rhabditophora</taxon>
        <taxon>Macrostomorpha</taxon>
        <taxon>Macrostomida</taxon>
        <taxon>Macrostomidae</taxon>
        <taxon>Macrostomum</taxon>
    </lineage>
</organism>
<keyword evidence="2" id="KW-0677">Repeat</keyword>
<feature type="region of interest" description="Disordered" evidence="4">
    <location>
        <begin position="35"/>
        <end position="103"/>
    </location>
</feature>
<keyword evidence="1" id="KW-0479">Metal-binding</keyword>
<proteinExistence type="predicted"/>
<evidence type="ECO:0000256" key="3">
    <source>
        <dbReference type="ARBA" id="ARBA00022837"/>
    </source>
</evidence>
<dbReference type="GO" id="GO:0005509">
    <property type="term" value="F:calcium ion binding"/>
    <property type="evidence" value="ECO:0007669"/>
    <property type="project" value="InterPro"/>
</dbReference>
<dbReference type="PANTHER" id="PTHR13025:SF6">
    <property type="entry name" value="EF-HAND DOMAIN-CONTAINING PROTEIN-RELATED"/>
    <property type="match status" value="1"/>
</dbReference>
<evidence type="ECO:0000313" key="7">
    <source>
        <dbReference type="WBParaSite" id="maker-uti_cns_0000343-snap-gene-1.14-mRNA-1"/>
    </source>
</evidence>
<dbReference type="InterPro" id="IPR002048">
    <property type="entry name" value="EF_hand_dom"/>
</dbReference>
<reference evidence="7" key="1">
    <citation type="submission" date="2016-11" db="UniProtKB">
        <authorList>
            <consortium name="WormBaseParasite"/>
        </authorList>
    </citation>
    <scope>IDENTIFICATION</scope>
</reference>
<keyword evidence="3" id="KW-0106">Calcium</keyword>
<feature type="domain" description="EF-hand" evidence="5">
    <location>
        <begin position="122"/>
        <end position="157"/>
    </location>
</feature>
<accession>A0A1I8FZL1</accession>
<feature type="compositionally biased region" description="Polar residues" evidence="4">
    <location>
        <begin position="48"/>
        <end position="57"/>
    </location>
</feature>
<sequence>MLSERRERSGSCWLAAAPACALSWRHLPPGWRSPSPPIATCPRPPSALSASPQQQKRNPPPPLLRHRRQHRRLRPILQLASPSRQQQRRQPRSRPLTCRKSRPLAATRRKFNPSLEFPEFSHPTSIAQRSLRYVDEDHDSRINFREFLAIFRKARAGQLDYSGELMAWYDCYVEVSEINVEEVGVMEAKNFFESKIAIQSADGKLQAELREQRLRRQAEEEEKQRSRDSFRNTRAMFT</sequence>
<dbReference type="SUPFAM" id="SSF47473">
    <property type="entry name" value="EF-hand"/>
    <property type="match status" value="1"/>
</dbReference>
<evidence type="ECO:0000256" key="1">
    <source>
        <dbReference type="ARBA" id="ARBA00022723"/>
    </source>
</evidence>
<feature type="compositionally biased region" description="Basic residues" evidence="4">
    <location>
        <begin position="86"/>
        <end position="103"/>
    </location>
</feature>